<dbReference type="InterPro" id="IPR036747">
    <property type="entry name" value="ASF1-like_sf"/>
</dbReference>
<dbReference type="GO" id="GO:0005634">
    <property type="term" value="C:nucleus"/>
    <property type="evidence" value="ECO:0007669"/>
    <property type="project" value="UniProtKB-SubCell"/>
</dbReference>
<dbReference type="GO" id="GO:0006335">
    <property type="term" value="P:DNA replication-dependent chromatin assembly"/>
    <property type="evidence" value="ECO:0007669"/>
    <property type="project" value="TreeGrafter"/>
</dbReference>
<proteinExistence type="inferred from homology"/>
<dbReference type="KEGG" id="val:VDBG_03541"/>
<dbReference type="GO" id="GO:0042393">
    <property type="term" value="F:histone binding"/>
    <property type="evidence" value="ECO:0007669"/>
    <property type="project" value="InterPro"/>
</dbReference>
<dbReference type="PANTHER" id="PTHR12040:SF0">
    <property type="entry name" value="HISTONE CHAPERONE ASF1"/>
    <property type="match status" value="1"/>
</dbReference>
<dbReference type="InterPro" id="IPR017282">
    <property type="entry name" value="Hist_deposition_Asf1"/>
</dbReference>
<dbReference type="FunFam" id="2.60.40.1490:FF:000001">
    <property type="entry name" value="Histone chaperone ASF1"/>
    <property type="match status" value="1"/>
</dbReference>
<dbReference type="SUPFAM" id="SSF101546">
    <property type="entry name" value="ASF1-like"/>
    <property type="match status" value="1"/>
</dbReference>
<dbReference type="GO" id="GO:0006337">
    <property type="term" value="P:nucleosome disassembly"/>
    <property type="evidence" value="ECO:0007669"/>
    <property type="project" value="InterPro"/>
</dbReference>
<dbReference type="Pfam" id="PF04729">
    <property type="entry name" value="ASF1_hist_chap"/>
    <property type="match status" value="1"/>
</dbReference>
<dbReference type="InterPro" id="IPR006818">
    <property type="entry name" value="ASF1-like"/>
</dbReference>
<evidence type="ECO:0000256" key="3">
    <source>
        <dbReference type="ARBA" id="ARBA00006051"/>
    </source>
</evidence>
<dbReference type="eggNOG" id="KOG3265">
    <property type="taxonomic scope" value="Eukaryota"/>
</dbReference>
<keyword evidence="13" id="KW-1185">Reference proteome</keyword>
<dbReference type="AlphaFoldDB" id="C9SG28"/>
<comment type="function">
    <text evidence="1 10">Histone chaperone that facilitates histone deposition and histone exchange and removal during nucleosome assembly and disassembly.</text>
</comment>
<evidence type="ECO:0000256" key="9">
    <source>
        <dbReference type="ARBA" id="ARBA00023242"/>
    </source>
</evidence>
<comment type="subunit">
    <text evidence="4">Interacts with histone H3 and histone H4.</text>
</comment>
<dbReference type="OrthoDB" id="29755at2759"/>
<evidence type="ECO:0000256" key="5">
    <source>
        <dbReference type="ARBA" id="ARBA00022853"/>
    </source>
</evidence>
<evidence type="ECO:0000256" key="2">
    <source>
        <dbReference type="ARBA" id="ARBA00004123"/>
    </source>
</evidence>
<comment type="similarity">
    <text evidence="3 10">Belongs to the ASF1 family.</text>
</comment>
<organism evidence="13">
    <name type="scientific">Verticillium alfalfae (strain VaMs.102 / ATCC MYA-4576 / FGSC 10136)</name>
    <name type="common">Verticillium wilt of alfalfa</name>
    <name type="synonym">Verticillium albo-atrum</name>
    <dbReference type="NCBI Taxonomy" id="526221"/>
    <lineage>
        <taxon>Eukaryota</taxon>
        <taxon>Fungi</taxon>
        <taxon>Dikarya</taxon>
        <taxon>Ascomycota</taxon>
        <taxon>Pezizomycotina</taxon>
        <taxon>Sordariomycetes</taxon>
        <taxon>Hypocreomycetidae</taxon>
        <taxon>Glomerellales</taxon>
        <taxon>Plectosphaerellaceae</taxon>
        <taxon>Verticillium</taxon>
    </lineage>
</organism>
<evidence type="ECO:0000256" key="4">
    <source>
        <dbReference type="ARBA" id="ARBA00011705"/>
    </source>
</evidence>
<dbReference type="Proteomes" id="UP000008698">
    <property type="component" value="Unassembled WGS sequence"/>
</dbReference>
<dbReference type="Gene3D" id="2.60.40.1490">
    <property type="entry name" value="Histone chaperone ASF1-like"/>
    <property type="match status" value="1"/>
</dbReference>
<feature type="region of interest" description="Disordered" evidence="11">
    <location>
        <begin position="196"/>
        <end position="291"/>
    </location>
</feature>
<evidence type="ECO:0000256" key="10">
    <source>
        <dbReference type="PIRNR" id="PIRNR037759"/>
    </source>
</evidence>
<dbReference type="HOGENOM" id="CLU_060354_0_2_1"/>
<dbReference type="GeneID" id="9532273"/>
<evidence type="ECO:0000313" key="13">
    <source>
        <dbReference type="Proteomes" id="UP000008698"/>
    </source>
</evidence>
<comment type="subcellular location">
    <subcellularLocation>
        <location evidence="2 10">Nucleus</location>
    </subcellularLocation>
</comment>
<dbReference type="OMA" id="AADEMNM"/>
<evidence type="ECO:0000256" key="6">
    <source>
        <dbReference type="ARBA" id="ARBA00023015"/>
    </source>
</evidence>
<evidence type="ECO:0000313" key="12">
    <source>
        <dbReference type="EMBL" id="EEY17432.1"/>
    </source>
</evidence>
<keyword evidence="9" id="KW-0539">Nucleus</keyword>
<keyword evidence="8" id="KW-0143">Chaperone</keyword>
<dbReference type="GO" id="GO:0006334">
    <property type="term" value="P:nucleosome assembly"/>
    <property type="evidence" value="ECO:0007669"/>
    <property type="project" value="InterPro"/>
</dbReference>
<sequence>MSVVSLLGVRVLNNPAKFTDKYEFEITFECLEQLQKDLEWKLTYVGSATSDQYDQELDDLLVGPIPVGVNKFIFEAGAPDTTRIPDADILGVTVILLTCAYDGREFIRVGYYVNNEYDSEELNAEPPSKPIIERVRRNILSEKPRVTRFAIKWDSDASAPAEFPPEQPEADLAADEMNMGADASANGESKVAIPAEDSEMAGVETENGQNGEADKDGQNGKAVGDAEEDEVSDDGSVDIEGESEDDLEDEELAEGEVEGDAMDEDVMDVDAADKVVGAAAPQVQPTEIKSH</sequence>
<dbReference type="RefSeq" id="XP_003005588.1">
    <property type="nucleotide sequence ID" value="XM_003005542.1"/>
</dbReference>
<accession>C9SG28</accession>
<dbReference type="STRING" id="526221.C9SG28"/>
<keyword evidence="5" id="KW-0156">Chromatin regulator</keyword>
<gene>
    <name evidence="12" type="ORF">VDBG_03541</name>
</gene>
<name>C9SG28_VERA1</name>
<evidence type="ECO:0000256" key="1">
    <source>
        <dbReference type="ARBA" id="ARBA00003961"/>
    </source>
</evidence>
<evidence type="ECO:0000256" key="11">
    <source>
        <dbReference type="SAM" id="MobiDB-lite"/>
    </source>
</evidence>
<evidence type="ECO:0000256" key="8">
    <source>
        <dbReference type="ARBA" id="ARBA00023186"/>
    </source>
</evidence>
<dbReference type="EMBL" id="DS985217">
    <property type="protein sequence ID" value="EEY17432.1"/>
    <property type="molecule type" value="Genomic_DNA"/>
</dbReference>
<dbReference type="GO" id="GO:0000785">
    <property type="term" value="C:chromatin"/>
    <property type="evidence" value="ECO:0007669"/>
    <property type="project" value="TreeGrafter"/>
</dbReference>
<dbReference type="PIRSF" id="PIRSF037759">
    <property type="entry name" value="Histone_Asf1"/>
    <property type="match status" value="1"/>
</dbReference>
<reference evidence="13" key="1">
    <citation type="journal article" date="2011" name="PLoS Pathog.">
        <title>Comparative genomics yields insights into niche adaptation of plant vascular wilt pathogens.</title>
        <authorList>
            <person name="Klosterman S.J."/>
            <person name="Subbarao K.V."/>
            <person name="Kang S."/>
            <person name="Veronese P."/>
            <person name="Gold S.E."/>
            <person name="Thomma B.P.H.J."/>
            <person name="Chen Z."/>
            <person name="Henrissat B."/>
            <person name="Lee Y.-H."/>
            <person name="Park J."/>
            <person name="Garcia-Pedrajas M.D."/>
            <person name="Barbara D.J."/>
            <person name="Anchieta A."/>
            <person name="de Jonge R."/>
            <person name="Santhanam P."/>
            <person name="Maruthachalam K."/>
            <person name="Atallah Z."/>
            <person name="Amyotte S.G."/>
            <person name="Paz Z."/>
            <person name="Inderbitzin P."/>
            <person name="Hayes R.J."/>
            <person name="Heiman D.I."/>
            <person name="Young S."/>
            <person name="Zeng Q."/>
            <person name="Engels R."/>
            <person name="Galagan J."/>
            <person name="Cuomo C.A."/>
            <person name="Dobinson K.F."/>
            <person name="Ma L.-J."/>
        </authorList>
    </citation>
    <scope>NUCLEOTIDE SEQUENCE [LARGE SCALE GENOMIC DNA]</scope>
    <source>
        <strain evidence="13">VaMs.102 / ATCC MYA-4576 / FGSC 10136</strain>
    </source>
</reference>
<evidence type="ECO:0000256" key="7">
    <source>
        <dbReference type="ARBA" id="ARBA00023163"/>
    </source>
</evidence>
<keyword evidence="6" id="KW-0805">Transcription regulation</keyword>
<protein>
    <recommendedName>
        <fullName evidence="10">Histone chaperone</fullName>
    </recommendedName>
</protein>
<feature type="compositionally biased region" description="Acidic residues" evidence="11">
    <location>
        <begin position="225"/>
        <end position="270"/>
    </location>
</feature>
<dbReference type="PANTHER" id="PTHR12040">
    <property type="entry name" value="ANTI-SILENCING PROTEIN 1"/>
    <property type="match status" value="1"/>
</dbReference>
<keyword evidence="7" id="KW-0804">Transcription</keyword>